<name>A0ABU4UL22_9GAMM</name>
<keyword evidence="1" id="KW-1133">Transmembrane helix</keyword>
<feature type="transmembrane region" description="Helical" evidence="1">
    <location>
        <begin position="135"/>
        <end position="154"/>
    </location>
</feature>
<sequence>MTIDDTRKPLLVEIFKLIGVIVEGGTAWTTETIASYLASLKRLAFALLIASLCDAIVFWVASALNSQMVMTISLMAFSIMLMALLMFAAPLLVGITAFAEKYPSLRFFINLQASVALFFLIIGLVINIHPVSGKNVMVIIVGSMSLSLIWFLTGTKPDLTFLKTKIIFLIAFTIIGPGLTQQFPQINITLKNLLRDLDEVGAIFFQIKPERIPIDSLTQFRAMNFFNPDGTAKVYYTVNENNGEYEVFDRKGAHPIYSSKLKPVTPEIVKAIEKRLKSSEILLRNPERIPIDSLAQFRSIRFFNSDGTAKIYYAFNENNSEYEVFDRMGVHPTYNMKLKPVTPEIVKSIENRLINVGKRNVSVDPVPPSLETPIPVTSISNSGTLPNIGIGKVSAPPLAIESTETEPVKLTIYNQNYRAQDFYVEDTKMGTIPAEKSKFYTFQPGNYSVHFCMSGTSECGDTSKVHWHSGVNTLWLQKIPQSSGGADMKFNERPNGIDNEKIVTAGRYLDSNGCLREANGSFVIGFKSDCK</sequence>
<evidence type="ECO:0000313" key="2">
    <source>
        <dbReference type="EMBL" id="MDX8129984.1"/>
    </source>
</evidence>
<evidence type="ECO:0000256" key="1">
    <source>
        <dbReference type="SAM" id="Phobius"/>
    </source>
</evidence>
<gene>
    <name evidence="2" type="ORF">QLH52_22020</name>
</gene>
<dbReference type="EMBL" id="JAXARY010000029">
    <property type="protein sequence ID" value="MDX8129984.1"/>
    <property type="molecule type" value="Genomic_DNA"/>
</dbReference>
<protein>
    <submittedName>
        <fullName evidence="2">Uncharacterized protein</fullName>
    </submittedName>
</protein>
<feature type="transmembrane region" description="Helical" evidence="1">
    <location>
        <begin position="107"/>
        <end position="129"/>
    </location>
</feature>
<accession>A0ABU4UL22</accession>
<dbReference type="Proteomes" id="UP001284537">
    <property type="component" value="Unassembled WGS sequence"/>
</dbReference>
<keyword evidence="3" id="KW-1185">Reference proteome</keyword>
<organism evidence="2 3">
    <name type="scientific">Methylomonas defluvii</name>
    <dbReference type="NCBI Taxonomy" id="3045149"/>
    <lineage>
        <taxon>Bacteria</taxon>
        <taxon>Pseudomonadati</taxon>
        <taxon>Pseudomonadota</taxon>
        <taxon>Gammaproteobacteria</taxon>
        <taxon>Methylococcales</taxon>
        <taxon>Methylococcaceae</taxon>
        <taxon>Methylomonas</taxon>
    </lineage>
</organism>
<reference evidence="2 3" key="1">
    <citation type="submission" date="2023-11" db="EMBL/GenBank/DDBJ databases">
        <authorList>
            <person name="Ouyang M.-Y."/>
        </authorList>
    </citation>
    <scope>NUCLEOTIDE SEQUENCE [LARGE SCALE GENOMIC DNA]</scope>
    <source>
        <strain evidence="2 3">OY6</strain>
    </source>
</reference>
<feature type="transmembrane region" description="Helical" evidence="1">
    <location>
        <begin position="166"/>
        <end position="183"/>
    </location>
</feature>
<dbReference type="RefSeq" id="WP_319962955.1">
    <property type="nucleotide sequence ID" value="NZ_JAXARY010000029.1"/>
</dbReference>
<feature type="transmembrane region" description="Helical" evidence="1">
    <location>
        <begin position="43"/>
        <end position="62"/>
    </location>
</feature>
<proteinExistence type="predicted"/>
<keyword evidence="1" id="KW-0472">Membrane</keyword>
<feature type="transmembrane region" description="Helical" evidence="1">
    <location>
        <begin position="68"/>
        <end position="95"/>
    </location>
</feature>
<evidence type="ECO:0000313" key="3">
    <source>
        <dbReference type="Proteomes" id="UP001284537"/>
    </source>
</evidence>
<comment type="caution">
    <text evidence="2">The sequence shown here is derived from an EMBL/GenBank/DDBJ whole genome shotgun (WGS) entry which is preliminary data.</text>
</comment>
<keyword evidence="1" id="KW-0812">Transmembrane</keyword>